<proteinExistence type="predicted"/>
<dbReference type="GO" id="GO:0008173">
    <property type="term" value="F:RNA methyltransferase activity"/>
    <property type="evidence" value="ECO:0007669"/>
    <property type="project" value="InterPro"/>
</dbReference>
<gene>
    <name evidence="2" type="ORF">THAOC_02552</name>
</gene>
<reference evidence="2 3" key="1">
    <citation type="journal article" date="2012" name="Genome Biol.">
        <title>Genome and low-iron response of an oceanic diatom adapted to chronic iron limitation.</title>
        <authorList>
            <person name="Lommer M."/>
            <person name="Specht M."/>
            <person name="Roy A.S."/>
            <person name="Kraemer L."/>
            <person name="Andreson R."/>
            <person name="Gutowska M.A."/>
            <person name="Wolf J."/>
            <person name="Bergner S.V."/>
            <person name="Schilhabel M.B."/>
            <person name="Klostermeier U.C."/>
            <person name="Beiko R.G."/>
            <person name="Rosenstiel P."/>
            <person name="Hippler M."/>
            <person name="Laroche J."/>
        </authorList>
    </citation>
    <scope>NUCLEOTIDE SEQUENCE [LARGE SCALE GENOMIC DNA]</scope>
    <source>
        <strain evidence="2 3">CCMP1005</strain>
    </source>
</reference>
<keyword evidence="1" id="KW-0949">S-adenosyl-L-methionine</keyword>
<protein>
    <submittedName>
        <fullName evidence="2">Uncharacterized protein</fullName>
    </submittedName>
</protein>
<evidence type="ECO:0000256" key="1">
    <source>
        <dbReference type="ARBA" id="ARBA00022691"/>
    </source>
</evidence>
<dbReference type="PANTHER" id="PTHR42786:SF6">
    <property type="entry name" value="TRNA_RRNA METHYLTRANSFERASE SPOU TYPE DOMAIN-CONTAINING PROTEIN"/>
    <property type="match status" value="1"/>
</dbReference>
<dbReference type="AlphaFoldDB" id="K0TFC2"/>
<dbReference type="OMA" id="WVVIEMG"/>
<organism evidence="2 3">
    <name type="scientific">Thalassiosira oceanica</name>
    <name type="common">Marine diatom</name>
    <dbReference type="NCBI Taxonomy" id="159749"/>
    <lineage>
        <taxon>Eukaryota</taxon>
        <taxon>Sar</taxon>
        <taxon>Stramenopiles</taxon>
        <taxon>Ochrophyta</taxon>
        <taxon>Bacillariophyta</taxon>
        <taxon>Coscinodiscophyceae</taxon>
        <taxon>Thalassiosirophycidae</taxon>
        <taxon>Thalassiosirales</taxon>
        <taxon>Thalassiosiraceae</taxon>
        <taxon>Thalassiosira</taxon>
    </lineage>
</organism>
<accession>K0TFC2</accession>
<name>K0TFC2_THAOC</name>
<dbReference type="EMBL" id="AGNL01002764">
    <property type="protein sequence ID" value="EJK75719.1"/>
    <property type="molecule type" value="Genomic_DNA"/>
</dbReference>
<comment type="caution">
    <text evidence="2">The sequence shown here is derived from an EMBL/GenBank/DDBJ whole genome shotgun (WGS) entry which is preliminary data.</text>
</comment>
<keyword evidence="3" id="KW-1185">Reference proteome</keyword>
<dbReference type="GO" id="GO:0005829">
    <property type="term" value="C:cytosol"/>
    <property type="evidence" value="ECO:0007669"/>
    <property type="project" value="TreeGrafter"/>
</dbReference>
<dbReference type="Proteomes" id="UP000266841">
    <property type="component" value="Unassembled WGS sequence"/>
</dbReference>
<evidence type="ECO:0000313" key="3">
    <source>
        <dbReference type="Proteomes" id="UP000266841"/>
    </source>
</evidence>
<dbReference type="InterPro" id="IPR004384">
    <property type="entry name" value="RNA_MeTrfase_TrmJ/LasT"/>
</dbReference>
<evidence type="ECO:0000313" key="2">
    <source>
        <dbReference type="EMBL" id="EJK75719.1"/>
    </source>
</evidence>
<sequence length="366" mass="40039">MSSSCNRSQLAGMPMSPGVAAMKETAPVMVRYMFEGGSIGQGRLCYMKQRQSSETTIRASDVVDTLSNDGVDLDLFYPCAYESEMSSGGWLPMEPAPRHSNPWRNIDSNDLQEITFDIADADGVSVAKRIDVKLVRRPRMESRPGARVDDKPIDDGQIRAELEHCSEALHAISSAVPCGRLPLNGFFGIGVVSPKTQENIGTLWRSAFQLGASLLFTIAGRYRAASADTLNVPARIPLIELDDWSSFVQFAAPKACEWVVIEMGGTALKDFQHPRNAIYTSQLLTASNGYDDGEGGPSTFRPYLHADREARLGWFTFRPKSHTESSQRLGYYLAKPGTGGLETAGVDGDGLLGDDVKWQWTGTAWS</sequence>
<dbReference type="PANTHER" id="PTHR42786">
    <property type="entry name" value="TRNA/RRNA METHYLTRANSFERASE"/>
    <property type="match status" value="1"/>
</dbReference>
<dbReference type="GO" id="GO:0002128">
    <property type="term" value="P:tRNA nucleoside ribose methylation"/>
    <property type="evidence" value="ECO:0007669"/>
    <property type="project" value="TreeGrafter"/>
</dbReference>
<dbReference type="eggNOG" id="ENOG502S173">
    <property type="taxonomic scope" value="Eukaryota"/>
</dbReference>
<dbReference type="OrthoDB" id="497832at2759"/>